<evidence type="ECO:0000259" key="1">
    <source>
        <dbReference type="Pfam" id="PF02486"/>
    </source>
</evidence>
<comment type="caution">
    <text evidence="2">The sequence shown here is derived from an EMBL/GenBank/DDBJ whole genome shotgun (WGS) entry which is preliminary data.</text>
</comment>
<protein>
    <submittedName>
        <fullName evidence="2">RstA phage-related replication protein</fullName>
    </submittedName>
</protein>
<dbReference type="EMBL" id="CALYLK010000002">
    <property type="protein sequence ID" value="CAH8199620.1"/>
    <property type="molecule type" value="Genomic_DNA"/>
</dbReference>
<dbReference type="Proteomes" id="UP001152658">
    <property type="component" value="Unassembled WGS sequence"/>
</dbReference>
<proteinExistence type="predicted"/>
<evidence type="ECO:0000313" key="3">
    <source>
        <dbReference type="Proteomes" id="UP001152658"/>
    </source>
</evidence>
<organism evidence="2 3">
    <name type="scientific">Vibrio aestuarianus</name>
    <dbReference type="NCBI Taxonomy" id="28171"/>
    <lineage>
        <taxon>Bacteria</taxon>
        <taxon>Pseudomonadati</taxon>
        <taxon>Pseudomonadota</taxon>
        <taxon>Gammaproteobacteria</taxon>
        <taxon>Vibrionales</taxon>
        <taxon>Vibrionaceae</taxon>
        <taxon>Vibrio</taxon>
    </lineage>
</organism>
<dbReference type="Pfam" id="PF02486">
    <property type="entry name" value="Rep_trans"/>
    <property type="match status" value="1"/>
</dbReference>
<dbReference type="InterPro" id="IPR003491">
    <property type="entry name" value="REP-like_C"/>
</dbReference>
<feature type="domain" description="Replication initiation protein-like C-terminal" evidence="1">
    <location>
        <begin position="232"/>
        <end position="407"/>
    </location>
</feature>
<keyword evidence="3" id="KW-1185">Reference proteome</keyword>
<name>A0ABM9FJI0_9VIBR</name>
<evidence type="ECO:0000313" key="2">
    <source>
        <dbReference type="EMBL" id="CAH8199620.1"/>
    </source>
</evidence>
<gene>
    <name evidence="2" type="ORF">VAE063_1010331</name>
</gene>
<dbReference type="RefSeq" id="WP_247652547.1">
    <property type="nucleotide sequence ID" value="NZ_CALYLF010000030.1"/>
</dbReference>
<sequence length="428" mass="49408">MKFACMDCGTNYESPITCCCHSCGSGMLNQLNMDDVQVFGKKSQGHKIQSDYVYRPKKAGLRPEFVNHTVNEYTFIEDYEQSPVIVDYLCFTVKLADLRHCKKDAPYSGIHFPEPPQFSHHTAKTFEDIEAYNRYFREVTMEYLQETLRRFIQYVLGFNYGSPRGKGFQFYDDSFVLTSEYGDDYCGQVGIGGNNDTVHFQITGHGCKHLFASRSCRFLHHWISTVLCCKHLARIDLAFDDYDGLHTCEAAENVSRLGGFKRSRGFSPKVSNGDEWDWDEQGNKLFSREERNFGSRQSRVYWRVYNKKLERNITAEDFSWYRSEVELKKWDTDILLNPVGGFVALNAYAASLISEDITPVITKTKSKKRVACDVLAASFWAKRQYGRLVNSLLELYEGNFEKVVTTLVRDDMLLTYPSMHQKLINALE</sequence>
<reference evidence="2" key="1">
    <citation type="submission" date="2022-06" db="EMBL/GenBank/DDBJ databases">
        <authorList>
            <person name="Goudenege D."/>
            <person name="Le Roux F."/>
        </authorList>
    </citation>
    <scope>NUCLEOTIDE SEQUENCE</scope>
    <source>
        <strain evidence="2">12-063</strain>
    </source>
</reference>
<accession>A0ABM9FJI0</accession>